<protein>
    <submittedName>
        <fullName evidence="1">Uncharacterized protein</fullName>
    </submittedName>
</protein>
<name>A0A396GMG0_MEDTR</name>
<evidence type="ECO:0000313" key="1">
    <source>
        <dbReference type="EMBL" id="RHN41713.1"/>
    </source>
</evidence>
<dbReference type="EMBL" id="PSQE01000008">
    <property type="protein sequence ID" value="RHN41713.1"/>
    <property type="molecule type" value="Genomic_DNA"/>
</dbReference>
<proteinExistence type="predicted"/>
<gene>
    <name evidence="1" type="ORF">MtrunA17_Chr8g0368971</name>
</gene>
<reference evidence="1" key="1">
    <citation type="journal article" date="2018" name="Nat. Plants">
        <title>Whole-genome landscape of Medicago truncatula symbiotic genes.</title>
        <authorList>
            <person name="Pecrix Y."/>
            <person name="Gamas P."/>
            <person name="Carrere S."/>
        </authorList>
    </citation>
    <scope>NUCLEOTIDE SEQUENCE</scope>
    <source>
        <tissue evidence="1">Leaves</tissue>
    </source>
</reference>
<dbReference type="Gramene" id="rna48063">
    <property type="protein sequence ID" value="RHN41713.1"/>
    <property type="gene ID" value="gene48063"/>
</dbReference>
<accession>A0A396GMG0</accession>
<comment type="caution">
    <text evidence="1">The sequence shown here is derived from an EMBL/GenBank/DDBJ whole genome shotgun (WGS) entry which is preliminary data.</text>
</comment>
<dbReference type="AlphaFoldDB" id="A0A396GMG0"/>
<organism evidence="1">
    <name type="scientific">Medicago truncatula</name>
    <name type="common">Barrel medic</name>
    <name type="synonym">Medicago tribuloides</name>
    <dbReference type="NCBI Taxonomy" id="3880"/>
    <lineage>
        <taxon>Eukaryota</taxon>
        <taxon>Viridiplantae</taxon>
        <taxon>Streptophyta</taxon>
        <taxon>Embryophyta</taxon>
        <taxon>Tracheophyta</taxon>
        <taxon>Spermatophyta</taxon>
        <taxon>Magnoliopsida</taxon>
        <taxon>eudicotyledons</taxon>
        <taxon>Gunneridae</taxon>
        <taxon>Pentapetalae</taxon>
        <taxon>rosids</taxon>
        <taxon>fabids</taxon>
        <taxon>Fabales</taxon>
        <taxon>Fabaceae</taxon>
        <taxon>Papilionoideae</taxon>
        <taxon>50 kb inversion clade</taxon>
        <taxon>NPAAA clade</taxon>
        <taxon>Hologalegina</taxon>
        <taxon>IRL clade</taxon>
        <taxon>Trifolieae</taxon>
        <taxon>Medicago</taxon>
    </lineage>
</organism>
<dbReference type="Proteomes" id="UP000265566">
    <property type="component" value="Chromosome 8"/>
</dbReference>
<sequence>MYLTMCSAKASTTESTAVSSRETFCLAHRSTVVITSTWPFEFVTL</sequence>